<dbReference type="Pfam" id="PF01925">
    <property type="entry name" value="TauE"/>
    <property type="match status" value="1"/>
</dbReference>
<dbReference type="Proteomes" id="UP000051820">
    <property type="component" value="Unassembled WGS sequence"/>
</dbReference>
<evidence type="ECO:0000256" key="3">
    <source>
        <dbReference type="ARBA" id="ARBA00022448"/>
    </source>
</evidence>
<feature type="transmembrane region" description="Helical" evidence="8">
    <location>
        <begin position="104"/>
        <end position="120"/>
    </location>
</feature>
<protein>
    <recommendedName>
        <fullName evidence="8">Probable membrane transporter protein</fullName>
    </recommendedName>
</protein>
<evidence type="ECO:0000256" key="4">
    <source>
        <dbReference type="ARBA" id="ARBA00022475"/>
    </source>
</evidence>
<organism evidence="9 10">
    <name type="scientific">Paucilactobacillus suebicus DSM 5007 = KCTC 3549</name>
    <dbReference type="NCBI Taxonomy" id="1423807"/>
    <lineage>
        <taxon>Bacteria</taxon>
        <taxon>Bacillati</taxon>
        <taxon>Bacillota</taxon>
        <taxon>Bacilli</taxon>
        <taxon>Lactobacillales</taxon>
        <taxon>Lactobacillaceae</taxon>
        <taxon>Paucilactobacillus</taxon>
    </lineage>
</organism>
<comment type="subcellular location">
    <subcellularLocation>
        <location evidence="1 8">Cell membrane</location>
        <topology evidence="1 8">Multi-pass membrane protein</topology>
    </subcellularLocation>
</comment>
<reference evidence="9 10" key="1">
    <citation type="journal article" date="2015" name="Genome Announc.">
        <title>Expanding the biotechnology potential of lactobacilli through comparative genomics of 213 strains and associated genera.</title>
        <authorList>
            <person name="Sun Z."/>
            <person name="Harris H.M."/>
            <person name="McCann A."/>
            <person name="Guo C."/>
            <person name="Argimon S."/>
            <person name="Zhang W."/>
            <person name="Yang X."/>
            <person name="Jeffery I.B."/>
            <person name="Cooney J.C."/>
            <person name="Kagawa T.F."/>
            <person name="Liu W."/>
            <person name="Song Y."/>
            <person name="Salvetti E."/>
            <person name="Wrobel A."/>
            <person name="Rasinkangas P."/>
            <person name="Parkhill J."/>
            <person name="Rea M.C."/>
            <person name="O'Sullivan O."/>
            <person name="Ritari J."/>
            <person name="Douillard F.P."/>
            <person name="Paul Ross R."/>
            <person name="Yang R."/>
            <person name="Briner A.E."/>
            <person name="Felis G.E."/>
            <person name="de Vos W.M."/>
            <person name="Barrangou R."/>
            <person name="Klaenhammer T.R."/>
            <person name="Caufield P.W."/>
            <person name="Cui Y."/>
            <person name="Zhang H."/>
            <person name="O'Toole P.W."/>
        </authorList>
    </citation>
    <scope>NUCLEOTIDE SEQUENCE [LARGE SCALE GENOMIC DNA]</scope>
    <source>
        <strain evidence="9 10">DSM 5007</strain>
    </source>
</reference>
<feature type="transmembrane region" description="Helical" evidence="8">
    <location>
        <begin position="75"/>
        <end position="98"/>
    </location>
</feature>
<dbReference type="GO" id="GO:0005886">
    <property type="term" value="C:plasma membrane"/>
    <property type="evidence" value="ECO:0007669"/>
    <property type="project" value="UniProtKB-SubCell"/>
</dbReference>
<evidence type="ECO:0000256" key="1">
    <source>
        <dbReference type="ARBA" id="ARBA00004651"/>
    </source>
</evidence>
<feature type="transmembrane region" description="Helical" evidence="8">
    <location>
        <begin position="43"/>
        <end position="63"/>
    </location>
</feature>
<dbReference type="STRING" id="1423807.FD16_GL000384"/>
<dbReference type="AlphaFoldDB" id="A0A0R1W3D5"/>
<feature type="transmembrane region" description="Helical" evidence="8">
    <location>
        <begin position="183"/>
        <end position="201"/>
    </location>
</feature>
<dbReference type="PANTHER" id="PTHR30269">
    <property type="entry name" value="TRANSMEMBRANE PROTEIN YFCA"/>
    <property type="match status" value="1"/>
</dbReference>
<keyword evidence="7 8" id="KW-0472">Membrane</keyword>
<keyword evidence="5 8" id="KW-0812">Transmembrane</keyword>
<evidence type="ECO:0000256" key="6">
    <source>
        <dbReference type="ARBA" id="ARBA00022989"/>
    </source>
</evidence>
<feature type="transmembrane region" description="Helical" evidence="8">
    <location>
        <begin position="206"/>
        <end position="228"/>
    </location>
</feature>
<evidence type="ECO:0000256" key="8">
    <source>
        <dbReference type="RuleBase" id="RU363041"/>
    </source>
</evidence>
<feature type="transmembrane region" description="Helical" evidence="8">
    <location>
        <begin position="7"/>
        <end position="31"/>
    </location>
</feature>
<sequence length="258" mass="27352">MHATLIFIYLLFAGTAAGLISSMAGLASLISYPALLSLGLPPVSANVTNTAALVFTGIGSGISSTKELKSHKSDTIRVTILSLLGAIIGSLLLTLAPAKTFQKVVPFFILMAGILMLFSIRRKPTTDLSMNQSTQSLLKRLFIDLAILSVGVYGGYFGAAAGVILLSILSISLTVPLPVSNAIKNFTSLISNLIAILIYAFTTKVYWLMVIPMGIGMFIGGYIGPIIVRHVPTKPLRVCISVAAFGLASYLFYGAYLK</sequence>
<keyword evidence="4 8" id="KW-1003">Cell membrane</keyword>
<dbReference type="InterPro" id="IPR002781">
    <property type="entry name" value="TM_pro_TauE-like"/>
</dbReference>
<name>A0A0R1W3D5_9LACO</name>
<evidence type="ECO:0000313" key="9">
    <source>
        <dbReference type="EMBL" id="KRM12015.1"/>
    </source>
</evidence>
<dbReference type="PATRIC" id="fig|1423807.3.peg.390"/>
<comment type="similarity">
    <text evidence="2 8">Belongs to the 4-toluene sulfonate uptake permease (TSUP) (TC 2.A.102) family.</text>
</comment>
<keyword evidence="3" id="KW-0813">Transport</keyword>
<feature type="transmembrane region" description="Helical" evidence="8">
    <location>
        <begin position="141"/>
        <end position="171"/>
    </location>
</feature>
<keyword evidence="6 8" id="KW-1133">Transmembrane helix</keyword>
<evidence type="ECO:0000256" key="5">
    <source>
        <dbReference type="ARBA" id="ARBA00022692"/>
    </source>
</evidence>
<evidence type="ECO:0000313" key="10">
    <source>
        <dbReference type="Proteomes" id="UP000051820"/>
    </source>
</evidence>
<comment type="caution">
    <text evidence="9">The sequence shown here is derived from an EMBL/GenBank/DDBJ whole genome shotgun (WGS) entry which is preliminary data.</text>
</comment>
<accession>A0A0R1W3D5</accession>
<dbReference type="OrthoDB" id="2329556at2"/>
<dbReference type="PANTHER" id="PTHR30269:SF0">
    <property type="entry name" value="MEMBRANE TRANSPORTER PROTEIN YFCA-RELATED"/>
    <property type="match status" value="1"/>
</dbReference>
<feature type="transmembrane region" description="Helical" evidence="8">
    <location>
        <begin position="234"/>
        <end position="253"/>
    </location>
</feature>
<dbReference type="InterPro" id="IPR052017">
    <property type="entry name" value="TSUP"/>
</dbReference>
<dbReference type="eggNOG" id="COG0730">
    <property type="taxonomic scope" value="Bacteria"/>
</dbReference>
<evidence type="ECO:0000256" key="2">
    <source>
        <dbReference type="ARBA" id="ARBA00009142"/>
    </source>
</evidence>
<evidence type="ECO:0000256" key="7">
    <source>
        <dbReference type="ARBA" id="ARBA00023136"/>
    </source>
</evidence>
<gene>
    <name evidence="9" type="ORF">FD16_GL000384</name>
</gene>
<dbReference type="EMBL" id="AZGF01000012">
    <property type="protein sequence ID" value="KRM12015.1"/>
    <property type="molecule type" value="Genomic_DNA"/>
</dbReference>
<keyword evidence="10" id="KW-1185">Reference proteome</keyword>
<proteinExistence type="inferred from homology"/>